<evidence type="ECO:0000256" key="4">
    <source>
        <dbReference type="ARBA" id="ARBA00022692"/>
    </source>
</evidence>
<feature type="domain" description="Glycine transporter" evidence="8">
    <location>
        <begin position="8"/>
        <end position="82"/>
    </location>
</feature>
<reference evidence="9" key="1">
    <citation type="submission" date="2022-03" db="EMBL/GenBank/DDBJ databases">
        <title>Gramella crocea sp. nov., isolated from activated sludge of a seafood processing plant.</title>
        <authorList>
            <person name="Zhang X."/>
        </authorList>
    </citation>
    <scope>NUCLEOTIDE SEQUENCE</scope>
    <source>
        <strain evidence="9">YJ019</strain>
    </source>
</reference>
<name>A0A9X1V2F3_9FLAO</name>
<feature type="transmembrane region" description="Helical" evidence="7">
    <location>
        <begin position="33"/>
        <end position="53"/>
    </location>
</feature>
<evidence type="ECO:0000256" key="6">
    <source>
        <dbReference type="ARBA" id="ARBA00023136"/>
    </source>
</evidence>
<evidence type="ECO:0000256" key="2">
    <source>
        <dbReference type="ARBA" id="ARBA00008193"/>
    </source>
</evidence>
<keyword evidence="3" id="KW-1003">Cell membrane</keyword>
<dbReference type="PANTHER" id="PTHR30506">
    <property type="entry name" value="INNER MEMBRANE PROTEIN"/>
    <property type="match status" value="1"/>
</dbReference>
<comment type="caution">
    <text evidence="9">The sequence shown here is derived from an EMBL/GenBank/DDBJ whole genome shotgun (WGS) entry which is preliminary data.</text>
</comment>
<dbReference type="Proteomes" id="UP001139226">
    <property type="component" value="Unassembled WGS sequence"/>
</dbReference>
<feature type="transmembrane region" description="Helical" evidence="7">
    <location>
        <begin position="151"/>
        <end position="169"/>
    </location>
</feature>
<keyword evidence="5 7" id="KW-1133">Transmembrane helix</keyword>
<protein>
    <submittedName>
        <fullName evidence="9">Trimeric intracellular cation channel family protein</fullName>
    </submittedName>
</protein>
<keyword evidence="4 7" id="KW-0812">Transmembrane</keyword>
<feature type="transmembrane region" description="Helical" evidence="7">
    <location>
        <begin position="65"/>
        <end position="81"/>
    </location>
</feature>
<feature type="transmembrane region" description="Helical" evidence="7">
    <location>
        <begin position="6"/>
        <end position="26"/>
    </location>
</feature>
<feature type="domain" description="Glycine transporter" evidence="8">
    <location>
        <begin position="94"/>
        <end position="167"/>
    </location>
</feature>
<dbReference type="EMBL" id="JAKVTV010000002">
    <property type="protein sequence ID" value="MCH4822811.1"/>
    <property type="molecule type" value="Genomic_DNA"/>
</dbReference>
<sequence>MELSLFNILDMLGTIAFAISGALSAMNRRLDPFGIFIIAFVTAIGGGTVRDILVGENPVSWMENTVYVYLIGIVTIFAIIFRNKLNYLKKSLFLFDTIGLGVFTITGVETGIQNGLDPIISVALGAMSGTFGGVIRDILCNEIPVIFRKEIYATACLIGALVFVTLHDLNVDTDLIYLITSLIVIGIRILAVKYHITLPSFYPVHPKSSKRRP</sequence>
<accession>A0A9X1V2F3</accession>
<comment type="similarity">
    <text evidence="2">Belongs to the UPF0126 family.</text>
</comment>
<evidence type="ECO:0000256" key="7">
    <source>
        <dbReference type="SAM" id="Phobius"/>
    </source>
</evidence>
<organism evidence="9 10">
    <name type="scientific">Christiangramia lutea</name>
    <dbReference type="NCBI Taxonomy" id="1607951"/>
    <lineage>
        <taxon>Bacteria</taxon>
        <taxon>Pseudomonadati</taxon>
        <taxon>Bacteroidota</taxon>
        <taxon>Flavobacteriia</taxon>
        <taxon>Flavobacteriales</taxon>
        <taxon>Flavobacteriaceae</taxon>
        <taxon>Christiangramia</taxon>
    </lineage>
</organism>
<dbReference type="AlphaFoldDB" id="A0A9X1V2F3"/>
<comment type="subcellular location">
    <subcellularLocation>
        <location evidence="1">Cell membrane</location>
        <topology evidence="1">Multi-pass membrane protein</topology>
    </subcellularLocation>
</comment>
<dbReference type="Pfam" id="PF03458">
    <property type="entry name" value="Gly_transporter"/>
    <property type="match status" value="2"/>
</dbReference>
<evidence type="ECO:0000256" key="1">
    <source>
        <dbReference type="ARBA" id="ARBA00004651"/>
    </source>
</evidence>
<keyword evidence="6 7" id="KW-0472">Membrane</keyword>
<feature type="transmembrane region" description="Helical" evidence="7">
    <location>
        <begin position="93"/>
        <end position="112"/>
    </location>
</feature>
<evidence type="ECO:0000313" key="10">
    <source>
        <dbReference type="Proteomes" id="UP001139226"/>
    </source>
</evidence>
<dbReference type="InterPro" id="IPR005115">
    <property type="entry name" value="Gly_transporter"/>
</dbReference>
<evidence type="ECO:0000256" key="3">
    <source>
        <dbReference type="ARBA" id="ARBA00022475"/>
    </source>
</evidence>
<feature type="transmembrane region" description="Helical" evidence="7">
    <location>
        <begin position="118"/>
        <end position="139"/>
    </location>
</feature>
<gene>
    <name evidence="9" type="ORF">ML462_06465</name>
</gene>
<proteinExistence type="inferred from homology"/>
<dbReference type="RefSeq" id="WP_240712966.1">
    <property type="nucleotide sequence ID" value="NZ_JAKVTV010000002.1"/>
</dbReference>
<keyword evidence="10" id="KW-1185">Reference proteome</keyword>
<evidence type="ECO:0000256" key="5">
    <source>
        <dbReference type="ARBA" id="ARBA00022989"/>
    </source>
</evidence>
<dbReference type="GO" id="GO:0005886">
    <property type="term" value="C:plasma membrane"/>
    <property type="evidence" value="ECO:0007669"/>
    <property type="project" value="UniProtKB-SubCell"/>
</dbReference>
<evidence type="ECO:0000313" key="9">
    <source>
        <dbReference type="EMBL" id="MCH4822811.1"/>
    </source>
</evidence>
<feature type="transmembrane region" description="Helical" evidence="7">
    <location>
        <begin position="175"/>
        <end position="192"/>
    </location>
</feature>
<evidence type="ECO:0000259" key="8">
    <source>
        <dbReference type="Pfam" id="PF03458"/>
    </source>
</evidence>
<dbReference type="PANTHER" id="PTHR30506:SF3">
    <property type="entry name" value="UPF0126 INNER MEMBRANE PROTEIN YADS-RELATED"/>
    <property type="match status" value="1"/>
</dbReference>